<feature type="transmembrane region" description="Helical" evidence="1">
    <location>
        <begin position="124"/>
        <end position="141"/>
    </location>
</feature>
<proteinExistence type="predicted"/>
<evidence type="ECO:0000256" key="1">
    <source>
        <dbReference type="SAM" id="Phobius"/>
    </source>
</evidence>
<protein>
    <recommendedName>
        <fullName evidence="4">Transmembrane protein</fullName>
    </recommendedName>
</protein>
<dbReference type="AlphaFoldDB" id="A0A8R1EAF3"/>
<accession>A0A8R1EAF3</accession>
<sequence length="158" mass="18337">MGYHCANPLVFTFFLINLIFYTTTRTNFSLSASLDHPLPSRHVKSSLVRRSFSERTTRTNRTFLARRDHLRLLVTSRRHVMRGAERAQSFGSRPHTLAERPRGPARLRLNQWTAVSCHSIWTNWICYLLLFLASTVFYTLYCKSFEPCLVVGVPPLSF</sequence>
<reference evidence="2" key="2">
    <citation type="submission" date="2022-06" db="UniProtKB">
        <authorList>
            <consortium name="EnsemblMetazoa"/>
        </authorList>
    </citation>
    <scope>IDENTIFICATION</scope>
    <source>
        <strain evidence="2">DF5081</strain>
    </source>
</reference>
<feature type="transmembrane region" description="Helical" evidence="1">
    <location>
        <begin position="6"/>
        <end position="24"/>
    </location>
</feature>
<keyword evidence="1" id="KW-0812">Transmembrane</keyword>
<organism evidence="2 3">
    <name type="scientific">Caenorhabditis japonica</name>
    <dbReference type="NCBI Taxonomy" id="281687"/>
    <lineage>
        <taxon>Eukaryota</taxon>
        <taxon>Metazoa</taxon>
        <taxon>Ecdysozoa</taxon>
        <taxon>Nematoda</taxon>
        <taxon>Chromadorea</taxon>
        <taxon>Rhabditida</taxon>
        <taxon>Rhabditina</taxon>
        <taxon>Rhabditomorpha</taxon>
        <taxon>Rhabditoidea</taxon>
        <taxon>Rhabditidae</taxon>
        <taxon>Peloderinae</taxon>
        <taxon>Caenorhabditis</taxon>
    </lineage>
</organism>
<keyword evidence="1" id="KW-1133">Transmembrane helix</keyword>
<keyword evidence="3" id="KW-1185">Reference proteome</keyword>
<evidence type="ECO:0008006" key="4">
    <source>
        <dbReference type="Google" id="ProtNLM"/>
    </source>
</evidence>
<keyword evidence="1" id="KW-0472">Membrane</keyword>
<dbReference type="EnsemblMetazoa" id="CJA31689.1">
    <property type="protein sequence ID" value="CJA31689.1"/>
    <property type="gene ID" value="WBGene00207536"/>
</dbReference>
<evidence type="ECO:0000313" key="3">
    <source>
        <dbReference type="Proteomes" id="UP000005237"/>
    </source>
</evidence>
<reference evidence="3" key="1">
    <citation type="submission" date="2010-08" db="EMBL/GenBank/DDBJ databases">
        <authorList>
            <consortium name="Caenorhabditis japonica Sequencing Consortium"/>
            <person name="Wilson R.K."/>
        </authorList>
    </citation>
    <scope>NUCLEOTIDE SEQUENCE [LARGE SCALE GENOMIC DNA]</scope>
    <source>
        <strain evidence="3">DF5081</strain>
    </source>
</reference>
<name>A0A8R1EAF3_CAEJA</name>
<dbReference type="Proteomes" id="UP000005237">
    <property type="component" value="Unassembled WGS sequence"/>
</dbReference>
<evidence type="ECO:0000313" key="2">
    <source>
        <dbReference type="EnsemblMetazoa" id="CJA31689.1"/>
    </source>
</evidence>